<keyword evidence="2" id="KW-1185">Reference proteome</keyword>
<proteinExistence type="predicted"/>
<dbReference type="HOGENOM" id="CLU_2605977_0_0_1"/>
<sequence>MRMRYKDILPETVGLNVHSDDGYDAVYQAVYNYVGISEESINVRIYQLSRQDGIGQNEYGDYNIVLLYNALNPISLYLR</sequence>
<organism evidence="1 2">
    <name type="scientific">Debaryomyces hansenii (strain ATCC 36239 / CBS 767 / BCRC 21394 / JCM 1990 / NBRC 0083 / IGC 2968)</name>
    <name type="common">Yeast</name>
    <name type="synonym">Torulaspora hansenii</name>
    <dbReference type="NCBI Taxonomy" id="284592"/>
    <lineage>
        <taxon>Eukaryota</taxon>
        <taxon>Fungi</taxon>
        <taxon>Dikarya</taxon>
        <taxon>Ascomycota</taxon>
        <taxon>Saccharomycotina</taxon>
        <taxon>Pichiomycetes</taxon>
        <taxon>Debaryomycetaceae</taxon>
        <taxon>Debaryomyces</taxon>
    </lineage>
</organism>
<dbReference type="KEGG" id="dha:DEHA2B05434g"/>
<dbReference type="InParanoid" id="Q6BX72"/>
<dbReference type="VEuPathDB" id="FungiDB:DEHA2B05434g"/>
<dbReference type="GeneID" id="2913733"/>
<dbReference type="Proteomes" id="UP000000599">
    <property type="component" value="Chromosome B"/>
</dbReference>
<reference evidence="1 2" key="1">
    <citation type="journal article" date="2004" name="Nature">
        <title>Genome evolution in yeasts.</title>
        <authorList>
            <consortium name="Genolevures"/>
            <person name="Dujon B."/>
            <person name="Sherman D."/>
            <person name="Fischer G."/>
            <person name="Durrens P."/>
            <person name="Casaregola S."/>
            <person name="Lafontaine I."/>
            <person name="de Montigny J."/>
            <person name="Marck C."/>
            <person name="Neuveglise C."/>
            <person name="Talla E."/>
            <person name="Goffard N."/>
            <person name="Frangeul L."/>
            <person name="Aigle M."/>
            <person name="Anthouard V."/>
            <person name="Babour A."/>
            <person name="Barbe V."/>
            <person name="Barnay S."/>
            <person name="Blanchin S."/>
            <person name="Beckerich J.M."/>
            <person name="Beyne E."/>
            <person name="Bleykasten C."/>
            <person name="Boisrame A."/>
            <person name="Boyer J."/>
            <person name="Cattolico L."/>
            <person name="Confanioleri F."/>
            <person name="de Daruvar A."/>
            <person name="Despons L."/>
            <person name="Fabre E."/>
            <person name="Fairhead C."/>
            <person name="Ferry-Dumazet H."/>
            <person name="Groppi A."/>
            <person name="Hantraye F."/>
            <person name="Hennequin C."/>
            <person name="Jauniaux N."/>
            <person name="Joyet P."/>
            <person name="Kachouri R."/>
            <person name="Kerrest A."/>
            <person name="Koszul R."/>
            <person name="Lemaire M."/>
            <person name="Lesur I."/>
            <person name="Ma L."/>
            <person name="Muller H."/>
            <person name="Nicaud J.M."/>
            <person name="Nikolski M."/>
            <person name="Oztas S."/>
            <person name="Ozier-Kalogeropoulos O."/>
            <person name="Pellenz S."/>
            <person name="Potier S."/>
            <person name="Richard G.F."/>
            <person name="Straub M.L."/>
            <person name="Suleau A."/>
            <person name="Swennene D."/>
            <person name="Tekaia F."/>
            <person name="Wesolowski-Louvel M."/>
            <person name="Westhof E."/>
            <person name="Wirth B."/>
            <person name="Zeniou-Meyer M."/>
            <person name="Zivanovic I."/>
            <person name="Bolotin-Fukuhara M."/>
            <person name="Thierry A."/>
            <person name="Bouchier C."/>
            <person name="Caudron B."/>
            <person name="Scarpelli C."/>
            <person name="Gaillardin C."/>
            <person name="Weissenbach J."/>
            <person name="Wincker P."/>
            <person name="Souciet J.L."/>
        </authorList>
    </citation>
    <scope>NUCLEOTIDE SEQUENCE [LARGE SCALE GENOMIC DNA]</scope>
    <source>
        <strain evidence="2">ATCC 36239 / CBS 767 / BCRC 21394 / JCM 1990 / NBRC 0083 / IGC 2968</strain>
    </source>
</reference>
<name>Q6BX72_DEBHA</name>
<evidence type="ECO:0000313" key="1">
    <source>
        <dbReference type="EMBL" id="CAG85192.1"/>
    </source>
</evidence>
<gene>
    <name evidence="1" type="ordered locus">DEHA2B05434g</name>
</gene>
<protein>
    <submittedName>
        <fullName evidence="1">DEHA2B05434p</fullName>
    </submittedName>
</protein>
<dbReference type="RefSeq" id="XP_457197.1">
    <property type="nucleotide sequence ID" value="XM_457197.1"/>
</dbReference>
<dbReference type="EMBL" id="CR382134">
    <property type="protein sequence ID" value="CAG85192.1"/>
    <property type="molecule type" value="Genomic_DNA"/>
</dbReference>
<evidence type="ECO:0000313" key="2">
    <source>
        <dbReference type="Proteomes" id="UP000000599"/>
    </source>
</evidence>
<dbReference type="AlphaFoldDB" id="Q6BX72"/>
<accession>Q6BX72</accession>